<keyword evidence="5" id="KW-0479">Metal-binding</keyword>
<keyword evidence="10" id="KW-0411">Iron-sulfur</keyword>
<keyword evidence="3" id="KW-0004">4Fe-4S</keyword>
<dbReference type="SUPFAM" id="SSF54862">
    <property type="entry name" value="4Fe-4S ferredoxins"/>
    <property type="match status" value="1"/>
</dbReference>
<evidence type="ECO:0000256" key="1">
    <source>
        <dbReference type="ARBA" id="ARBA00022448"/>
    </source>
</evidence>
<dbReference type="InterPro" id="IPR017900">
    <property type="entry name" value="4Fe4S_Fe_S_CS"/>
</dbReference>
<keyword evidence="9" id="KW-0408">Iron</keyword>
<feature type="domain" description="4Fe-4S ferredoxin-type" evidence="12">
    <location>
        <begin position="84"/>
        <end position="113"/>
    </location>
</feature>
<evidence type="ECO:0000259" key="13">
    <source>
        <dbReference type="PROSITE" id="PS51656"/>
    </source>
</evidence>
<organism evidence="14 15">
    <name type="scientific">Comamonas aquatica</name>
    <dbReference type="NCBI Taxonomy" id="225991"/>
    <lineage>
        <taxon>Bacteria</taxon>
        <taxon>Pseudomonadati</taxon>
        <taxon>Pseudomonadota</taxon>
        <taxon>Betaproteobacteria</taxon>
        <taxon>Burkholderiales</taxon>
        <taxon>Comamonadaceae</taxon>
        <taxon>Comamonas</taxon>
    </lineage>
</organism>
<dbReference type="GO" id="GO:0051539">
    <property type="term" value="F:4 iron, 4 sulfur cluster binding"/>
    <property type="evidence" value="ECO:0007669"/>
    <property type="project" value="UniProtKB-KW"/>
</dbReference>
<keyword evidence="1" id="KW-0813">Transport</keyword>
<dbReference type="InterPro" id="IPR007202">
    <property type="entry name" value="4Fe-4S_dom"/>
</dbReference>
<dbReference type="InterPro" id="IPR050294">
    <property type="entry name" value="RnfB_subfamily"/>
</dbReference>
<name>A0AA35D5A1_9BURK</name>
<evidence type="ECO:0000259" key="12">
    <source>
        <dbReference type="PROSITE" id="PS51379"/>
    </source>
</evidence>
<evidence type="ECO:0000256" key="9">
    <source>
        <dbReference type="ARBA" id="ARBA00023004"/>
    </source>
</evidence>
<sequence>MPEIQPQPVLTGLAFSIDAALPQTQCTRCGYPDCARYAQAIAEEGAPINQCPPGGTEGIARLAALTGQPVQPLNPQFGIEGPLTLARIDEDWCIGCTLCLKACPTDAILGANKQMHTVMPAHCTGCELCIPVCPVDCIELEVVSGTRTGWEAWTHAQAQHAKQRYHARQQRLQAQGLTDSINANAQATAPVPEVVPDKKAAVAAALAKARGLRGH</sequence>
<keyword evidence="11" id="KW-0472">Membrane</keyword>
<dbReference type="PANTHER" id="PTHR42859:SF3">
    <property type="entry name" value="ION-TRANSLOCATING OXIDOREDUCTASE COMPLEX SUBUNIT B"/>
    <property type="match status" value="1"/>
</dbReference>
<dbReference type="AlphaFoldDB" id="A0AA35D5A1"/>
<dbReference type="PROSITE" id="PS00198">
    <property type="entry name" value="4FE4S_FER_1"/>
    <property type="match status" value="2"/>
</dbReference>
<keyword evidence="4" id="KW-0997">Cell inner membrane</keyword>
<keyword evidence="8" id="KW-0249">Electron transport</keyword>
<evidence type="ECO:0000256" key="2">
    <source>
        <dbReference type="ARBA" id="ARBA00022475"/>
    </source>
</evidence>
<evidence type="ECO:0000313" key="15">
    <source>
        <dbReference type="Proteomes" id="UP000834458"/>
    </source>
</evidence>
<feature type="domain" description="4Fe-4S" evidence="13">
    <location>
        <begin position="3"/>
        <end position="68"/>
    </location>
</feature>
<dbReference type="Pfam" id="PF14697">
    <property type="entry name" value="Fer4_21"/>
    <property type="match status" value="1"/>
</dbReference>
<dbReference type="PROSITE" id="PS51656">
    <property type="entry name" value="4FE4S"/>
    <property type="match status" value="1"/>
</dbReference>
<dbReference type="Pfam" id="PF04060">
    <property type="entry name" value="FeS"/>
    <property type="match status" value="1"/>
</dbReference>
<evidence type="ECO:0000256" key="3">
    <source>
        <dbReference type="ARBA" id="ARBA00022485"/>
    </source>
</evidence>
<dbReference type="GO" id="GO:0009055">
    <property type="term" value="F:electron transfer activity"/>
    <property type="evidence" value="ECO:0007669"/>
    <property type="project" value="InterPro"/>
</dbReference>
<dbReference type="PANTHER" id="PTHR42859">
    <property type="entry name" value="OXIDOREDUCTASE"/>
    <property type="match status" value="1"/>
</dbReference>
<dbReference type="Proteomes" id="UP000834458">
    <property type="component" value="Unassembled WGS sequence"/>
</dbReference>
<evidence type="ECO:0000256" key="5">
    <source>
        <dbReference type="ARBA" id="ARBA00022723"/>
    </source>
</evidence>
<dbReference type="InterPro" id="IPR017896">
    <property type="entry name" value="4Fe4S_Fe-S-bd"/>
</dbReference>
<evidence type="ECO:0000256" key="8">
    <source>
        <dbReference type="ARBA" id="ARBA00022982"/>
    </source>
</evidence>
<dbReference type="Gene3D" id="1.10.15.40">
    <property type="entry name" value="Electron transport complex subunit B, putative Fe-S cluster"/>
    <property type="match status" value="1"/>
</dbReference>
<evidence type="ECO:0000313" key="14">
    <source>
        <dbReference type="EMBL" id="CAB5670257.1"/>
    </source>
</evidence>
<evidence type="ECO:0000256" key="11">
    <source>
        <dbReference type="ARBA" id="ARBA00023136"/>
    </source>
</evidence>
<dbReference type="EMBL" id="CAHPSC010000008">
    <property type="protein sequence ID" value="CAB5670257.1"/>
    <property type="molecule type" value="Genomic_DNA"/>
</dbReference>
<evidence type="ECO:0000256" key="4">
    <source>
        <dbReference type="ARBA" id="ARBA00022519"/>
    </source>
</evidence>
<reference evidence="14" key="1">
    <citation type="submission" date="2020-05" db="EMBL/GenBank/DDBJ databases">
        <authorList>
            <person name="Delgado-Blas J."/>
        </authorList>
    </citation>
    <scope>NUCLEOTIDE SEQUENCE</scope>
    <source>
        <strain evidence="14">BB1454</strain>
    </source>
</reference>
<evidence type="ECO:0000256" key="10">
    <source>
        <dbReference type="ARBA" id="ARBA00023014"/>
    </source>
</evidence>
<dbReference type="GO" id="GO:0046872">
    <property type="term" value="F:metal ion binding"/>
    <property type="evidence" value="ECO:0007669"/>
    <property type="project" value="UniProtKB-KW"/>
</dbReference>
<protein>
    <submittedName>
        <fullName evidence="14">Nitrogen fixation protein rnfB</fullName>
    </submittedName>
</protein>
<dbReference type="Gene3D" id="3.30.70.20">
    <property type="match status" value="1"/>
</dbReference>
<evidence type="ECO:0000256" key="6">
    <source>
        <dbReference type="ARBA" id="ARBA00022737"/>
    </source>
</evidence>
<keyword evidence="7" id="KW-1278">Translocase</keyword>
<dbReference type="PROSITE" id="PS51379">
    <property type="entry name" value="4FE4S_FER_2"/>
    <property type="match status" value="2"/>
</dbReference>
<accession>A0AA35D5A1</accession>
<dbReference type="RefSeq" id="WP_234688311.1">
    <property type="nucleotide sequence ID" value="NZ_CAHPSC010000008.1"/>
</dbReference>
<gene>
    <name evidence="14" type="primary">rnfB</name>
    <name evidence="14" type="ORF">GHA_00819</name>
</gene>
<keyword evidence="2" id="KW-1003">Cell membrane</keyword>
<keyword evidence="6" id="KW-0677">Repeat</keyword>
<dbReference type="NCBIfam" id="TIGR01944">
    <property type="entry name" value="rnfB"/>
    <property type="match status" value="1"/>
</dbReference>
<dbReference type="InterPro" id="IPR010207">
    <property type="entry name" value="Elect_transpt_cplx_RnfB/RsxB"/>
</dbReference>
<proteinExistence type="predicted"/>
<evidence type="ECO:0000256" key="7">
    <source>
        <dbReference type="ARBA" id="ARBA00022967"/>
    </source>
</evidence>
<comment type="caution">
    <text evidence="14">The sequence shown here is derived from an EMBL/GenBank/DDBJ whole genome shotgun (WGS) entry which is preliminary data.</text>
</comment>
<feature type="domain" description="4Fe-4S ferredoxin-type" evidence="12">
    <location>
        <begin position="114"/>
        <end position="143"/>
    </location>
</feature>